<dbReference type="Gene3D" id="2.30.130.10">
    <property type="entry name" value="PUA domain"/>
    <property type="match status" value="1"/>
</dbReference>
<dbReference type="InterPro" id="IPR041532">
    <property type="entry name" value="RlmI-like_PUA"/>
</dbReference>
<dbReference type="CDD" id="cd02440">
    <property type="entry name" value="AdoMet_MTases"/>
    <property type="match status" value="1"/>
</dbReference>
<evidence type="ECO:0000259" key="8">
    <source>
        <dbReference type="Pfam" id="PF10672"/>
    </source>
</evidence>
<dbReference type="CDD" id="cd11572">
    <property type="entry name" value="RlmI_M_like"/>
    <property type="match status" value="1"/>
</dbReference>
<comment type="subcellular location">
    <subcellularLocation>
        <location evidence="1">Cytoplasm</location>
    </subcellularLocation>
</comment>
<organism evidence="10 11">
    <name type="scientific">Inmirania thermothiophila</name>
    <dbReference type="NCBI Taxonomy" id="1750597"/>
    <lineage>
        <taxon>Bacteria</taxon>
        <taxon>Pseudomonadati</taxon>
        <taxon>Pseudomonadota</taxon>
        <taxon>Gammaproteobacteria</taxon>
        <taxon>Chromatiales</taxon>
        <taxon>Ectothiorhodospiraceae</taxon>
        <taxon>Inmirania</taxon>
    </lineage>
</organism>
<evidence type="ECO:0000256" key="3">
    <source>
        <dbReference type="ARBA" id="ARBA00022552"/>
    </source>
</evidence>
<dbReference type="Gene3D" id="3.30.750.80">
    <property type="entry name" value="RNA methyltransferase domain (HRMD) like"/>
    <property type="match status" value="1"/>
</dbReference>
<proteinExistence type="inferred from homology"/>
<accession>A0A3N1Y764</accession>
<dbReference type="InterPro" id="IPR029063">
    <property type="entry name" value="SAM-dependent_MTases_sf"/>
</dbReference>
<reference evidence="10 11" key="1">
    <citation type="submission" date="2018-11" db="EMBL/GenBank/DDBJ databases">
        <title>Genomic Encyclopedia of Type Strains, Phase IV (KMG-IV): sequencing the most valuable type-strain genomes for metagenomic binning, comparative biology and taxonomic classification.</title>
        <authorList>
            <person name="Goeker M."/>
        </authorList>
    </citation>
    <scope>NUCLEOTIDE SEQUENCE [LARGE SCALE GENOMIC DNA]</scope>
    <source>
        <strain evidence="10 11">DSM 100275</strain>
    </source>
</reference>
<evidence type="ECO:0000256" key="1">
    <source>
        <dbReference type="ARBA" id="ARBA00004496"/>
    </source>
</evidence>
<dbReference type="InterPro" id="IPR036974">
    <property type="entry name" value="PUA_sf"/>
</dbReference>
<dbReference type="EMBL" id="RJVI01000001">
    <property type="protein sequence ID" value="ROR34656.1"/>
    <property type="molecule type" value="Genomic_DNA"/>
</dbReference>
<feature type="domain" description="S-adenosylmethionine-dependent methyltransferase" evidence="8">
    <location>
        <begin position="186"/>
        <end position="358"/>
    </location>
</feature>
<dbReference type="SUPFAM" id="SSF53335">
    <property type="entry name" value="S-adenosyl-L-methionine-dependent methyltransferases"/>
    <property type="match status" value="1"/>
</dbReference>
<dbReference type="Pfam" id="PF10672">
    <property type="entry name" value="Methyltrans_SAM"/>
    <property type="match status" value="1"/>
</dbReference>
<dbReference type="Proteomes" id="UP000276634">
    <property type="component" value="Unassembled WGS sequence"/>
</dbReference>
<evidence type="ECO:0000256" key="5">
    <source>
        <dbReference type="ARBA" id="ARBA00022679"/>
    </source>
</evidence>
<dbReference type="PANTHER" id="PTHR42873:SF1">
    <property type="entry name" value="S-ADENOSYLMETHIONINE-DEPENDENT METHYLTRANSFERASE DOMAIN-CONTAINING PROTEIN"/>
    <property type="match status" value="1"/>
</dbReference>
<keyword evidence="3" id="KW-0698">rRNA processing</keyword>
<evidence type="ECO:0000313" key="11">
    <source>
        <dbReference type="Proteomes" id="UP000276634"/>
    </source>
</evidence>
<dbReference type="GO" id="GO:0006364">
    <property type="term" value="P:rRNA processing"/>
    <property type="evidence" value="ECO:0007669"/>
    <property type="project" value="UniProtKB-KW"/>
</dbReference>
<dbReference type="AlphaFoldDB" id="A0A3N1Y764"/>
<evidence type="ECO:0000259" key="9">
    <source>
        <dbReference type="Pfam" id="PF17785"/>
    </source>
</evidence>
<dbReference type="GO" id="GO:0005737">
    <property type="term" value="C:cytoplasm"/>
    <property type="evidence" value="ECO:0007669"/>
    <property type="project" value="UniProtKB-SubCell"/>
</dbReference>
<keyword evidence="4 10" id="KW-0489">Methyltransferase</keyword>
<dbReference type="GO" id="GO:0003723">
    <property type="term" value="F:RNA binding"/>
    <property type="evidence" value="ECO:0007669"/>
    <property type="project" value="InterPro"/>
</dbReference>
<name>A0A3N1Y764_9GAMM</name>
<dbReference type="PANTHER" id="PTHR42873">
    <property type="entry name" value="RIBOSOMAL RNA LARGE SUBUNIT METHYLTRANSFERASE"/>
    <property type="match status" value="1"/>
</dbReference>
<sequence>MGAPMANQTHQEAAVATLRLRRGEDRRLRAGHLWVYSNEVDTARTPLKGLEPGAPVLVLDHRGGVVGAGYANPRSLICARLVSHGRRLLDRRLLVERLRRALALRERLFPAPSYRLAFGEGDHLPGLVVDRYGETAVVQLTTAGMERMREAVVAALAEVAGVRHVLARNDTAVRALEGLARYVEPWLGEPPPVVLVEEDGAVFEVDPAAGQKTGWFYDQRANRRTAAALARGARVLDVFSYVGGFGIRAALAGAREVRCIDASEAALARLAANAERNGVAARVRAERADAFEALEALAAEGARFDLVILDPPALIKRARDCKAGLAAYRRLNALGMAVTAEGGFLVSCSCSHHLEEEALRRVVREAARTQGRAVQELAAAGQDMDHPVHPAMPETRYLKALFLRVI</sequence>
<keyword evidence="11" id="KW-1185">Reference proteome</keyword>
<dbReference type="Gene3D" id="3.40.50.150">
    <property type="entry name" value="Vaccinia Virus protein VP39"/>
    <property type="match status" value="1"/>
</dbReference>
<evidence type="ECO:0000256" key="4">
    <source>
        <dbReference type="ARBA" id="ARBA00022603"/>
    </source>
</evidence>
<dbReference type="GO" id="GO:0008168">
    <property type="term" value="F:methyltransferase activity"/>
    <property type="evidence" value="ECO:0007669"/>
    <property type="project" value="UniProtKB-KW"/>
</dbReference>
<gene>
    <name evidence="10" type="ORF">EDC57_0557</name>
</gene>
<keyword evidence="6" id="KW-0949">S-adenosyl-L-methionine</keyword>
<dbReference type="PROSITE" id="PS50890">
    <property type="entry name" value="PUA"/>
    <property type="match status" value="1"/>
</dbReference>
<comment type="similarity">
    <text evidence="7">Belongs to the methyltransferase superfamily. RlmI family.</text>
</comment>
<evidence type="ECO:0000313" key="10">
    <source>
        <dbReference type="EMBL" id="ROR34656.1"/>
    </source>
</evidence>
<keyword evidence="2" id="KW-0963">Cytoplasm</keyword>
<keyword evidence="5 10" id="KW-0808">Transferase</keyword>
<dbReference type="SUPFAM" id="SSF88697">
    <property type="entry name" value="PUA domain-like"/>
    <property type="match status" value="1"/>
</dbReference>
<dbReference type="InterPro" id="IPR015947">
    <property type="entry name" value="PUA-like_sf"/>
</dbReference>
<evidence type="ECO:0000256" key="2">
    <source>
        <dbReference type="ARBA" id="ARBA00022490"/>
    </source>
</evidence>
<dbReference type="CDD" id="cd21153">
    <property type="entry name" value="PUA_RlmI"/>
    <property type="match status" value="1"/>
</dbReference>
<evidence type="ECO:0000256" key="7">
    <source>
        <dbReference type="ARBA" id="ARBA00038091"/>
    </source>
</evidence>
<dbReference type="InterPro" id="IPR019614">
    <property type="entry name" value="SAM-dep_methyl-trfase"/>
</dbReference>
<protein>
    <submittedName>
        <fullName evidence="10">SAM-dependent methyltransferase</fullName>
    </submittedName>
</protein>
<comment type="caution">
    <text evidence="10">The sequence shown here is derived from an EMBL/GenBank/DDBJ whole genome shotgun (WGS) entry which is preliminary data.</text>
</comment>
<dbReference type="GO" id="GO:0032259">
    <property type="term" value="P:methylation"/>
    <property type="evidence" value="ECO:0007669"/>
    <property type="project" value="UniProtKB-KW"/>
</dbReference>
<dbReference type="Pfam" id="PF17785">
    <property type="entry name" value="PUA_3"/>
    <property type="match status" value="1"/>
</dbReference>
<evidence type="ECO:0000256" key="6">
    <source>
        <dbReference type="ARBA" id="ARBA00022691"/>
    </source>
</evidence>
<feature type="domain" description="RlmI-like PUA" evidence="9">
    <location>
        <begin position="18"/>
        <end position="83"/>
    </location>
</feature>